<evidence type="ECO:0000256" key="1">
    <source>
        <dbReference type="SAM" id="Phobius"/>
    </source>
</evidence>
<evidence type="ECO:0000313" key="4">
    <source>
        <dbReference type="WBParaSite" id="SBAD_0001325601-mRNA-1"/>
    </source>
</evidence>
<keyword evidence="1" id="KW-0472">Membrane</keyword>
<evidence type="ECO:0000313" key="2">
    <source>
        <dbReference type="EMBL" id="VDP52224.1"/>
    </source>
</evidence>
<feature type="transmembrane region" description="Helical" evidence="1">
    <location>
        <begin position="54"/>
        <end position="78"/>
    </location>
</feature>
<keyword evidence="1" id="KW-0812">Transmembrane</keyword>
<dbReference type="Proteomes" id="UP000270296">
    <property type="component" value="Unassembled WGS sequence"/>
</dbReference>
<dbReference type="EMBL" id="UZAM01019050">
    <property type="protein sequence ID" value="VDP52224.1"/>
    <property type="molecule type" value="Genomic_DNA"/>
</dbReference>
<sequence>MRVALDRHVLIYPVCHGRVRINEHAALPDERRCSPAAAAAAAAMEEDITENYGYAVPVITMLIVVFVVTTHILLPLFIPFTVLHLFEKYGIVKLGPSAEDDD</sequence>
<proteinExistence type="predicted"/>
<reference evidence="4" key="1">
    <citation type="submission" date="2016-06" db="UniProtKB">
        <authorList>
            <consortium name="WormBaseParasite"/>
        </authorList>
    </citation>
    <scope>IDENTIFICATION</scope>
</reference>
<name>A0A183JAE5_9BILA</name>
<accession>A0A183JAE5</accession>
<keyword evidence="1" id="KW-1133">Transmembrane helix</keyword>
<dbReference type="AlphaFoldDB" id="A0A183JAE5"/>
<reference evidence="2 3" key="2">
    <citation type="submission" date="2018-11" db="EMBL/GenBank/DDBJ databases">
        <authorList>
            <consortium name="Pathogen Informatics"/>
        </authorList>
    </citation>
    <scope>NUCLEOTIDE SEQUENCE [LARGE SCALE GENOMIC DNA]</scope>
</reference>
<protein>
    <submittedName>
        <fullName evidence="4">Transmembrane protein</fullName>
    </submittedName>
</protein>
<evidence type="ECO:0000313" key="3">
    <source>
        <dbReference type="Proteomes" id="UP000270296"/>
    </source>
</evidence>
<organism evidence="4">
    <name type="scientific">Soboliphyme baturini</name>
    <dbReference type="NCBI Taxonomy" id="241478"/>
    <lineage>
        <taxon>Eukaryota</taxon>
        <taxon>Metazoa</taxon>
        <taxon>Ecdysozoa</taxon>
        <taxon>Nematoda</taxon>
        <taxon>Enoplea</taxon>
        <taxon>Dorylaimia</taxon>
        <taxon>Dioctophymatida</taxon>
        <taxon>Dioctophymatoidea</taxon>
        <taxon>Soboliphymatidae</taxon>
        <taxon>Soboliphyme</taxon>
    </lineage>
</organism>
<keyword evidence="3" id="KW-1185">Reference proteome</keyword>
<gene>
    <name evidence="2" type="ORF">SBAD_LOCUS12843</name>
</gene>
<dbReference type="WBParaSite" id="SBAD_0001325601-mRNA-1">
    <property type="protein sequence ID" value="SBAD_0001325601-mRNA-1"/>
    <property type="gene ID" value="SBAD_0001325601"/>
</dbReference>